<evidence type="ECO:0008006" key="6">
    <source>
        <dbReference type="Google" id="ProtNLM"/>
    </source>
</evidence>
<dbReference type="AlphaFoldDB" id="H8GQ61"/>
<keyword evidence="1" id="KW-0677">Repeat</keyword>
<dbReference type="SUPFAM" id="SSF48452">
    <property type="entry name" value="TPR-like"/>
    <property type="match status" value="2"/>
</dbReference>
<evidence type="ECO:0000313" key="5">
    <source>
        <dbReference type="Proteomes" id="UP000005090"/>
    </source>
</evidence>
<evidence type="ECO:0000256" key="3">
    <source>
        <dbReference type="PROSITE-ProRule" id="PRU00339"/>
    </source>
</evidence>
<dbReference type="EMBL" id="CM001475">
    <property type="protein sequence ID" value="EIC31001.1"/>
    <property type="molecule type" value="Genomic_DNA"/>
</dbReference>
<dbReference type="Gene3D" id="1.25.40.10">
    <property type="entry name" value="Tetratricopeptide repeat domain"/>
    <property type="match status" value="2"/>
</dbReference>
<dbReference type="InterPro" id="IPR019734">
    <property type="entry name" value="TPR_rpt"/>
</dbReference>
<dbReference type="STRING" id="686340.Metal_3338"/>
<dbReference type="PANTHER" id="PTHR45586:SF1">
    <property type="entry name" value="LIPOPOLYSACCHARIDE ASSEMBLY PROTEIN B"/>
    <property type="match status" value="1"/>
</dbReference>
<dbReference type="Proteomes" id="UP000005090">
    <property type="component" value="Chromosome"/>
</dbReference>
<dbReference type="Pfam" id="PF13432">
    <property type="entry name" value="TPR_16"/>
    <property type="match status" value="1"/>
</dbReference>
<keyword evidence="2 3" id="KW-0802">TPR repeat</keyword>
<evidence type="ECO:0000256" key="1">
    <source>
        <dbReference type="ARBA" id="ARBA00022737"/>
    </source>
</evidence>
<dbReference type="HOGENOM" id="CLU_007251_4_0_6"/>
<organism evidence="4 5">
    <name type="scientific">Methylomicrobium album BG8</name>
    <dbReference type="NCBI Taxonomy" id="686340"/>
    <lineage>
        <taxon>Bacteria</taxon>
        <taxon>Pseudomonadati</taxon>
        <taxon>Pseudomonadota</taxon>
        <taxon>Gammaproteobacteria</taxon>
        <taxon>Methylococcales</taxon>
        <taxon>Methylococcaceae</taxon>
        <taxon>Methylomicrobium</taxon>
    </lineage>
</organism>
<dbReference type="InterPro" id="IPR011990">
    <property type="entry name" value="TPR-like_helical_dom_sf"/>
</dbReference>
<evidence type="ECO:0000313" key="4">
    <source>
        <dbReference type="EMBL" id="EIC31001.1"/>
    </source>
</evidence>
<protein>
    <recommendedName>
        <fullName evidence="6">Tetratricopeptide repeat protein</fullName>
    </recommendedName>
</protein>
<gene>
    <name evidence="4" type="ORF">Metal_3338</name>
</gene>
<evidence type="ECO:0000256" key="2">
    <source>
        <dbReference type="ARBA" id="ARBA00022803"/>
    </source>
</evidence>
<accession>H8GQ61</accession>
<feature type="repeat" description="TPR" evidence="3">
    <location>
        <begin position="259"/>
        <end position="292"/>
    </location>
</feature>
<dbReference type="InterPro" id="IPR051012">
    <property type="entry name" value="CellSynth/LPSAsmb/PSIAsmb"/>
</dbReference>
<keyword evidence="5" id="KW-1185">Reference proteome</keyword>
<sequence>MLIFRLFAVLTPILLNGCAGSPEKQQAPAVPTAEPSIQKELPKQKEAKTEIDQDVLFMLMSAELAGQRGQYDLAYEGYMEAAKRVKDPKPAERAAMIAMYLKDPKKLNKSLALWLKKDPQNLTARKLAVLSSLEVGNQQKTLEHLTVILDNDAAGFESSVLELASALQSEGKLRVIYDALEALSAKRPGQATVPYLQSIIAMQMKNQQAAEEKIEQALKLQPDWDKALAFRAQIAVMSGDLPKALDFLRGVHRKYPDNQKISKMLTQFLIKTGEYDEAGRVYQKLVEKDPKDFESWLALALVDIQMDRESEAEEILKKLLGEDEWRDRARFYLGKLEEKRENTKKALNWYDQVREEPFSFEAGVAAINLLVHDKQYEEAISRLQTMQDSYPKERIRITLMKAELLNQQKRYQDAYDELSAALAEQPDSKELLYTRALVAERIGKLDVLEADLKKILAQYPDNAEALNALGYTLLSFPSRLSEAESYLLRALKLQPDEPVILDSYGWLLFKQGKTEQALRYLEQAYAKQKENEIAAHLAEVLWVLGRKEDAKKLFDRAFKETPDDEYLLDFRRRVLNRSE</sequence>
<name>H8GQ61_METAL</name>
<dbReference type="PANTHER" id="PTHR45586">
    <property type="entry name" value="TPR REPEAT-CONTAINING PROTEIN PA4667"/>
    <property type="match status" value="1"/>
</dbReference>
<dbReference type="eggNOG" id="COG0457">
    <property type="taxonomic scope" value="Bacteria"/>
</dbReference>
<proteinExistence type="predicted"/>
<reference evidence="4 5" key="1">
    <citation type="journal article" date="2013" name="Genome Announc.">
        <title>Genome Sequence of the Obligate Gammaproteobacterial Methanotroph Methylomicrobium album Strain BG8.</title>
        <authorList>
            <person name="Kits K.D."/>
            <person name="Kalyuzhnaya M.G."/>
            <person name="Klotz M.G."/>
            <person name="Jetten M.S."/>
            <person name="Op den Camp H.J."/>
            <person name="Vuilleumier S."/>
            <person name="Bringel F."/>
            <person name="Dispirito A.A."/>
            <person name="Murrell J.C."/>
            <person name="Bruce D."/>
            <person name="Cheng J.F."/>
            <person name="Copeland A."/>
            <person name="Goodwin L."/>
            <person name="Hauser L."/>
            <person name="Lajus A."/>
            <person name="Land M.L."/>
            <person name="Lapidus A."/>
            <person name="Lucas S."/>
            <person name="Medigue C."/>
            <person name="Pitluck S."/>
            <person name="Woyke T."/>
            <person name="Zeytun A."/>
            <person name="Stein L.Y."/>
        </authorList>
    </citation>
    <scope>NUCLEOTIDE SEQUENCE [LARGE SCALE GENOMIC DNA]</scope>
    <source>
        <strain evidence="4 5">BG8</strain>
    </source>
</reference>
<dbReference type="Pfam" id="PF14559">
    <property type="entry name" value="TPR_19"/>
    <property type="match status" value="3"/>
</dbReference>
<dbReference type="SMART" id="SM00028">
    <property type="entry name" value="TPR"/>
    <property type="match status" value="6"/>
</dbReference>
<dbReference type="PROSITE" id="PS50005">
    <property type="entry name" value="TPR"/>
    <property type="match status" value="1"/>
</dbReference>